<name>A0A0P1AJ58_PLAHL</name>
<dbReference type="AlphaFoldDB" id="A0A0P1AJ58"/>
<dbReference type="Proteomes" id="UP000054928">
    <property type="component" value="Unassembled WGS sequence"/>
</dbReference>
<reference evidence="2" key="1">
    <citation type="submission" date="2014-09" db="EMBL/GenBank/DDBJ databases">
        <authorList>
            <person name="Sharma Rahul"/>
            <person name="Thines Marco"/>
        </authorList>
    </citation>
    <scope>NUCLEOTIDE SEQUENCE [LARGE SCALE GENOMIC DNA]</scope>
</reference>
<accession>A0A0P1AJ58</accession>
<sequence length="49" mass="5430">MDLIPSSSRFGVLAWLSERSGNFGGDAKCAGLSTKRFTDRPTKFTEYID</sequence>
<protein>
    <submittedName>
        <fullName evidence="1">Uncharacterized protein</fullName>
    </submittedName>
</protein>
<proteinExistence type="predicted"/>
<dbReference type="EMBL" id="CCYD01000553">
    <property type="protein sequence ID" value="CEG41233.1"/>
    <property type="molecule type" value="Genomic_DNA"/>
</dbReference>
<evidence type="ECO:0000313" key="1">
    <source>
        <dbReference type="EMBL" id="CEG41233.1"/>
    </source>
</evidence>
<keyword evidence="2" id="KW-1185">Reference proteome</keyword>
<evidence type="ECO:0000313" key="2">
    <source>
        <dbReference type="Proteomes" id="UP000054928"/>
    </source>
</evidence>
<organism evidence="1 2">
    <name type="scientific">Plasmopara halstedii</name>
    <name type="common">Downy mildew of sunflower</name>
    <dbReference type="NCBI Taxonomy" id="4781"/>
    <lineage>
        <taxon>Eukaryota</taxon>
        <taxon>Sar</taxon>
        <taxon>Stramenopiles</taxon>
        <taxon>Oomycota</taxon>
        <taxon>Peronosporomycetes</taxon>
        <taxon>Peronosporales</taxon>
        <taxon>Peronosporaceae</taxon>
        <taxon>Plasmopara</taxon>
    </lineage>
</organism>
<dbReference type="RefSeq" id="XP_024577602.1">
    <property type="nucleotide sequence ID" value="XM_024726979.1"/>
</dbReference>
<dbReference type="GeneID" id="36406649"/>